<evidence type="ECO:0000313" key="1">
    <source>
        <dbReference type="EMBL" id="GAF76591.1"/>
    </source>
</evidence>
<dbReference type="EMBL" id="BARS01005650">
    <property type="protein sequence ID" value="GAF76591.1"/>
    <property type="molecule type" value="Genomic_DNA"/>
</dbReference>
<accession>X0SN79</accession>
<comment type="caution">
    <text evidence="1">The sequence shown here is derived from an EMBL/GenBank/DDBJ whole genome shotgun (WGS) entry which is preliminary data.</text>
</comment>
<gene>
    <name evidence="1" type="ORF">S01H1_11081</name>
</gene>
<dbReference type="AlphaFoldDB" id="X0SN79"/>
<sequence>MGLQIEARGPGGMAGWLRSWVGVKDSPENKGDAIMKVRDLLKRLHDDGWY</sequence>
<protein>
    <submittedName>
        <fullName evidence="1">Uncharacterized protein</fullName>
    </submittedName>
</protein>
<name>X0SN79_9ZZZZ</name>
<reference evidence="1" key="1">
    <citation type="journal article" date="2014" name="Front. Microbiol.">
        <title>High frequency of phylogenetically diverse reductive dehalogenase-homologous genes in deep subseafloor sedimentary metagenomes.</title>
        <authorList>
            <person name="Kawai M."/>
            <person name="Futagami T."/>
            <person name="Toyoda A."/>
            <person name="Takaki Y."/>
            <person name="Nishi S."/>
            <person name="Hori S."/>
            <person name="Arai W."/>
            <person name="Tsubouchi T."/>
            <person name="Morono Y."/>
            <person name="Uchiyama I."/>
            <person name="Ito T."/>
            <person name="Fujiyama A."/>
            <person name="Inagaki F."/>
            <person name="Takami H."/>
        </authorList>
    </citation>
    <scope>NUCLEOTIDE SEQUENCE</scope>
    <source>
        <strain evidence="1">Expedition CK06-06</strain>
    </source>
</reference>
<proteinExistence type="predicted"/>
<organism evidence="1">
    <name type="scientific">marine sediment metagenome</name>
    <dbReference type="NCBI Taxonomy" id="412755"/>
    <lineage>
        <taxon>unclassified sequences</taxon>
        <taxon>metagenomes</taxon>
        <taxon>ecological metagenomes</taxon>
    </lineage>
</organism>